<organism evidence="2 3">
    <name type="scientific">Pediococcus acidilactici DSM 20284</name>
    <dbReference type="NCBI Taxonomy" id="862514"/>
    <lineage>
        <taxon>Bacteria</taxon>
        <taxon>Bacillati</taxon>
        <taxon>Bacillota</taxon>
        <taxon>Bacilli</taxon>
        <taxon>Lactobacillales</taxon>
        <taxon>Lactobacillaceae</taxon>
        <taxon>Pediococcus</taxon>
        <taxon>Pediococcus acidilactici group</taxon>
    </lineage>
</organism>
<keyword evidence="3" id="KW-1185">Reference proteome</keyword>
<dbReference type="Proteomes" id="UP000004470">
    <property type="component" value="Unassembled WGS sequence"/>
</dbReference>
<proteinExistence type="predicted"/>
<evidence type="ECO:0000313" key="2">
    <source>
        <dbReference type="EMBL" id="EFL94850.1"/>
    </source>
</evidence>
<dbReference type="EMBL" id="AEEG01000009">
    <property type="protein sequence ID" value="EFL94850.1"/>
    <property type="molecule type" value="Genomic_DNA"/>
</dbReference>
<protein>
    <submittedName>
        <fullName evidence="2">Uncharacterized protein</fullName>
    </submittedName>
</protein>
<dbReference type="HOGENOM" id="CLU_3064464_0_0_9"/>
<keyword evidence="1" id="KW-0812">Transmembrane</keyword>
<evidence type="ECO:0000313" key="3">
    <source>
        <dbReference type="Proteomes" id="UP000004470"/>
    </source>
</evidence>
<sequence>MLANGKANQVRIVNKAVLNAFLFGMMVIHLLKIPRGVNYYEDVLLFDISLMNK</sequence>
<keyword evidence="1" id="KW-1133">Transmembrane helix</keyword>
<gene>
    <name evidence="2" type="ORF">HMPREF0623_1718</name>
</gene>
<evidence type="ECO:0000256" key="1">
    <source>
        <dbReference type="SAM" id="Phobius"/>
    </source>
</evidence>
<dbReference type="AlphaFoldDB" id="E0NI87"/>
<feature type="transmembrane region" description="Helical" evidence="1">
    <location>
        <begin position="12"/>
        <end position="31"/>
    </location>
</feature>
<keyword evidence="1" id="KW-0472">Membrane</keyword>
<accession>E0NI87</accession>
<reference evidence="2" key="1">
    <citation type="submission" date="2010-07" db="EMBL/GenBank/DDBJ databases">
        <authorList>
            <person name="Muzny D."/>
            <person name="Qin X."/>
            <person name="Deng J."/>
            <person name="Jiang H."/>
            <person name="Liu Y."/>
            <person name="Qu J."/>
            <person name="Song X.-Z."/>
            <person name="Zhang L."/>
            <person name="Thornton R."/>
            <person name="Coyle M."/>
            <person name="Francisco L."/>
            <person name="Jackson L."/>
            <person name="Javaid M."/>
            <person name="Korchina V."/>
            <person name="Kovar C."/>
            <person name="Mata R."/>
            <person name="Mathew T."/>
            <person name="Ngo R."/>
            <person name="Nguyen L."/>
            <person name="Nguyen N."/>
            <person name="Okwuonu G."/>
            <person name="Ongeri F."/>
            <person name="Pham C."/>
            <person name="Simmons D."/>
            <person name="Wilczek-Boney K."/>
            <person name="Hale W."/>
            <person name="Jakkamsetti A."/>
            <person name="Pham P."/>
            <person name="Ruth R."/>
            <person name="San Lucas F."/>
            <person name="Warren J."/>
            <person name="Zhang J."/>
            <person name="Zhao Z."/>
            <person name="Zhou C."/>
            <person name="Zhu D."/>
            <person name="Lee S."/>
            <person name="Bess C."/>
            <person name="Blankenburg K."/>
            <person name="Forbes L."/>
            <person name="Fu Q."/>
            <person name="Gubbala S."/>
            <person name="Hirani K."/>
            <person name="Jayaseelan J.C."/>
            <person name="Lara F."/>
            <person name="Munidasa M."/>
            <person name="Palculict T."/>
            <person name="Patil S."/>
            <person name="Pu L.-L."/>
            <person name="Saada N."/>
            <person name="Tang L."/>
            <person name="Weissenberger G."/>
            <person name="Zhu Y."/>
            <person name="Hemphill L."/>
            <person name="Shang Y."/>
            <person name="Youmans B."/>
            <person name="Ayvaz T."/>
            <person name="Ross M."/>
            <person name="Santibanez J."/>
            <person name="Aqrawi P."/>
            <person name="Gross S."/>
            <person name="Joshi V."/>
            <person name="Fowler G."/>
            <person name="Nazareth L."/>
            <person name="Reid J."/>
            <person name="Worley K."/>
            <person name="Petrosino J."/>
            <person name="Highlander S."/>
            <person name="Gibbs R."/>
        </authorList>
    </citation>
    <scope>NUCLEOTIDE SEQUENCE [LARGE SCALE GENOMIC DNA]</scope>
    <source>
        <strain evidence="2">DSM 20284</strain>
    </source>
</reference>
<comment type="caution">
    <text evidence="2">The sequence shown here is derived from an EMBL/GenBank/DDBJ whole genome shotgun (WGS) entry which is preliminary data.</text>
</comment>
<name>E0NI87_PEDAC</name>